<dbReference type="Proteomes" id="UP000078486">
    <property type="component" value="Unassembled WGS sequence"/>
</dbReference>
<reference evidence="1 2" key="1">
    <citation type="submission" date="2016-01" db="EMBL/GenBank/DDBJ databases">
        <title>High potential of lignocellulose degradation of a new Verrucomicrobia species.</title>
        <authorList>
            <person name="Wang Y."/>
            <person name="Shi Y."/>
            <person name="Qiu Z."/>
            <person name="Liu S."/>
            <person name="Yang H."/>
        </authorList>
    </citation>
    <scope>NUCLEOTIDE SEQUENCE [LARGE SCALE GENOMIC DNA]</scope>
    <source>
        <strain evidence="1 2">TSB47</strain>
    </source>
</reference>
<comment type="caution">
    <text evidence="1">The sequence shown here is derived from an EMBL/GenBank/DDBJ whole genome shotgun (WGS) entry which is preliminary data.</text>
</comment>
<name>A0A178IM99_9BACT</name>
<dbReference type="AlphaFoldDB" id="A0A178IM99"/>
<gene>
    <name evidence="1" type="ORF">AW736_00085</name>
</gene>
<dbReference type="EMBL" id="LRRQ01000044">
    <property type="protein sequence ID" value="OAM90898.1"/>
    <property type="molecule type" value="Genomic_DNA"/>
</dbReference>
<organism evidence="1 2">
    <name type="scientific">Termitidicoccus mucosus</name>
    <dbReference type="NCBI Taxonomy" id="1184151"/>
    <lineage>
        <taxon>Bacteria</taxon>
        <taxon>Pseudomonadati</taxon>
        <taxon>Verrucomicrobiota</taxon>
        <taxon>Opitutia</taxon>
        <taxon>Opitutales</taxon>
        <taxon>Opitutaceae</taxon>
        <taxon>Termitidicoccus</taxon>
    </lineage>
</organism>
<proteinExistence type="predicted"/>
<keyword evidence="2" id="KW-1185">Reference proteome</keyword>
<dbReference type="STRING" id="1184151.AW736_00085"/>
<accession>A0A178IM99</accession>
<protein>
    <submittedName>
        <fullName evidence="1">Uncharacterized protein</fullName>
    </submittedName>
</protein>
<evidence type="ECO:0000313" key="1">
    <source>
        <dbReference type="EMBL" id="OAM90898.1"/>
    </source>
</evidence>
<sequence>MDGGGKKALPEQYLLCKLMAMFFSVQTATQVGVRQLKGIGMDLYRFWPSFIPLFLYQGSLKMGQNEVTWDSWLSFSEEVFRGEIKLEKVRSK</sequence>
<evidence type="ECO:0000313" key="2">
    <source>
        <dbReference type="Proteomes" id="UP000078486"/>
    </source>
</evidence>